<reference evidence="1" key="1">
    <citation type="submission" date="2023-05" db="EMBL/GenBank/DDBJ databases">
        <authorList>
            <consortium name="ELIXIR-Norway"/>
        </authorList>
    </citation>
    <scope>NUCLEOTIDE SEQUENCE</scope>
</reference>
<dbReference type="Proteomes" id="UP001162501">
    <property type="component" value="Chromosome 8"/>
</dbReference>
<evidence type="ECO:0000313" key="1">
    <source>
        <dbReference type="EMBL" id="CAI9712833.1"/>
    </source>
</evidence>
<name>A0ACB0FK04_RANTA</name>
<protein>
    <submittedName>
        <fullName evidence="1">Uncharacterized protein</fullName>
    </submittedName>
</protein>
<organism evidence="1 2">
    <name type="scientific">Rangifer tarandus platyrhynchus</name>
    <name type="common">Svalbard reindeer</name>
    <dbReference type="NCBI Taxonomy" id="3082113"/>
    <lineage>
        <taxon>Eukaryota</taxon>
        <taxon>Metazoa</taxon>
        <taxon>Chordata</taxon>
        <taxon>Craniata</taxon>
        <taxon>Vertebrata</taxon>
        <taxon>Euteleostomi</taxon>
        <taxon>Mammalia</taxon>
        <taxon>Eutheria</taxon>
        <taxon>Laurasiatheria</taxon>
        <taxon>Artiodactyla</taxon>
        <taxon>Ruminantia</taxon>
        <taxon>Pecora</taxon>
        <taxon>Cervidae</taxon>
        <taxon>Odocoileinae</taxon>
        <taxon>Rangifer</taxon>
    </lineage>
</organism>
<dbReference type="EMBL" id="OX596092">
    <property type="protein sequence ID" value="CAI9712833.1"/>
    <property type="molecule type" value="Genomic_DNA"/>
</dbReference>
<proteinExistence type="predicted"/>
<gene>
    <name evidence="1" type="ORF">MRATA1EN3_LOCUS24046</name>
</gene>
<accession>A0ACB0FK04</accession>
<sequence>MRSELLLSCFTAVETAVQRGEGTCPRSQNEQMAELTFNSRVCALNRLHPVLPPRRNLPEFHRQEIVESEWKPSKVQQQPPEKRASH</sequence>
<evidence type="ECO:0000313" key="2">
    <source>
        <dbReference type="Proteomes" id="UP001162501"/>
    </source>
</evidence>